<accession>A0A081N7R4</accession>
<sequence>MAGLGFKANDYSPAQGFEPLPNGDYIAMITESELKHTRAGTGQYIKFTWTVMDGEYSGRKIWSNHNIINPNQTAEKIAREEISAIAHAIDRPEARTTEEMENIPCSITLTIKQEDGRDPSNVIKKWEAINGAGFPAQQAPAPQQPVPGQQPQPTATPTAPPQRMAPAQTAPQPATQAPPVAPAPQAPAQTTAPAGAPPWGQRQ</sequence>
<organism evidence="2 3">
    <name type="scientific">Endozoicomonas montiporae</name>
    <dbReference type="NCBI Taxonomy" id="1027273"/>
    <lineage>
        <taxon>Bacteria</taxon>
        <taxon>Pseudomonadati</taxon>
        <taxon>Pseudomonadota</taxon>
        <taxon>Gammaproteobacteria</taxon>
        <taxon>Oceanospirillales</taxon>
        <taxon>Endozoicomonadaceae</taxon>
        <taxon>Endozoicomonas</taxon>
    </lineage>
</organism>
<proteinExistence type="predicted"/>
<reference evidence="2 3" key="1">
    <citation type="submission" date="2014-06" db="EMBL/GenBank/DDBJ databases">
        <title>Whole Genome Sequences of Three Symbiotic Endozoicomonas Bacteria.</title>
        <authorList>
            <person name="Neave M.J."/>
            <person name="Apprill A."/>
            <person name="Voolstra C.R."/>
        </authorList>
    </citation>
    <scope>NUCLEOTIDE SEQUENCE [LARGE SCALE GENOMIC DNA]</scope>
    <source>
        <strain evidence="2 3">LMG 24815</strain>
    </source>
</reference>
<dbReference type="EMBL" id="JOKG01000002">
    <property type="protein sequence ID" value="KEQ14487.1"/>
    <property type="molecule type" value="Genomic_DNA"/>
</dbReference>
<feature type="compositionally biased region" description="Low complexity" evidence="1">
    <location>
        <begin position="186"/>
        <end position="203"/>
    </location>
</feature>
<comment type="caution">
    <text evidence="2">The sequence shown here is derived from an EMBL/GenBank/DDBJ whole genome shotgun (WGS) entry which is preliminary data.</text>
</comment>
<dbReference type="AlphaFoldDB" id="A0A081N7R4"/>
<dbReference type="Proteomes" id="UP000028006">
    <property type="component" value="Unassembled WGS sequence"/>
</dbReference>
<keyword evidence="3" id="KW-1185">Reference proteome</keyword>
<evidence type="ECO:0000313" key="2">
    <source>
        <dbReference type="EMBL" id="KEQ14487.1"/>
    </source>
</evidence>
<evidence type="ECO:0000256" key="1">
    <source>
        <dbReference type="SAM" id="MobiDB-lite"/>
    </source>
</evidence>
<feature type="compositionally biased region" description="Low complexity" evidence="1">
    <location>
        <begin position="151"/>
        <end position="178"/>
    </location>
</feature>
<name>A0A081N7R4_9GAMM</name>
<dbReference type="InterPro" id="IPR007731">
    <property type="entry name" value="DUF669"/>
</dbReference>
<feature type="region of interest" description="Disordered" evidence="1">
    <location>
        <begin position="134"/>
        <end position="203"/>
    </location>
</feature>
<gene>
    <name evidence="2" type="ORF">GZ77_09010</name>
</gene>
<evidence type="ECO:0008006" key="4">
    <source>
        <dbReference type="Google" id="ProtNLM"/>
    </source>
</evidence>
<dbReference type="RefSeq" id="WP_034874379.1">
    <property type="nucleotide sequence ID" value="NZ_JOKG01000002.1"/>
</dbReference>
<protein>
    <recommendedName>
        <fullName evidence="4">DUF669 domain-containing protein</fullName>
    </recommendedName>
</protein>
<evidence type="ECO:0000313" key="3">
    <source>
        <dbReference type="Proteomes" id="UP000028006"/>
    </source>
</evidence>
<dbReference type="Pfam" id="PF05037">
    <property type="entry name" value="DUF669"/>
    <property type="match status" value="1"/>
</dbReference>
<dbReference type="eggNOG" id="ENOG502ZED5">
    <property type="taxonomic scope" value="Bacteria"/>
</dbReference>